<dbReference type="PANTHER" id="PTHR15407:SF28">
    <property type="entry name" value="RIBITOL-5-PHOSPHATE TRANSFERASE FKTN"/>
    <property type="match status" value="1"/>
</dbReference>
<dbReference type="GO" id="GO:0009100">
    <property type="term" value="P:glycoprotein metabolic process"/>
    <property type="evidence" value="ECO:0007669"/>
    <property type="project" value="UniProtKB-ARBA"/>
</dbReference>
<dbReference type="AlphaFoldDB" id="A0A1Y2BZY6"/>
<reference evidence="8 9" key="1">
    <citation type="submission" date="2016-07" db="EMBL/GenBank/DDBJ databases">
        <title>Pervasive Adenine N6-methylation of Active Genes in Fungi.</title>
        <authorList>
            <consortium name="DOE Joint Genome Institute"/>
            <person name="Mondo S.J."/>
            <person name="Dannebaum R.O."/>
            <person name="Kuo R.C."/>
            <person name="Labutti K."/>
            <person name="Haridas S."/>
            <person name="Kuo A."/>
            <person name="Salamov A."/>
            <person name="Ahrendt S.R."/>
            <person name="Lipzen A."/>
            <person name="Sullivan W."/>
            <person name="Andreopoulos W.B."/>
            <person name="Clum A."/>
            <person name="Lindquist E."/>
            <person name="Daum C."/>
            <person name="Ramamoorthy G.K."/>
            <person name="Gryganskyi A."/>
            <person name="Culley D."/>
            <person name="Magnuson J.K."/>
            <person name="James T.Y."/>
            <person name="O'Malley M.A."/>
            <person name="Stajich J.E."/>
            <person name="Spatafora J.W."/>
            <person name="Visel A."/>
            <person name="Grigoriev I.V."/>
        </authorList>
    </citation>
    <scope>NUCLEOTIDE SEQUENCE [LARGE SCALE GENOMIC DNA]</scope>
    <source>
        <strain evidence="8 9">JEL800</strain>
    </source>
</reference>
<dbReference type="STRING" id="329046.A0A1Y2BZY6"/>
<feature type="transmembrane region" description="Helical" evidence="6">
    <location>
        <begin position="30"/>
        <end position="49"/>
    </location>
</feature>
<comment type="subcellular location">
    <subcellularLocation>
        <location evidence="1">Membrane</location>
        <topology evidence="1">Single-pass membrane protein</topology>
    </subcellularLocation>
</comment>
<proteinExistence type="predicted"/>
<dbReference type="EMBL" id="MCGO01000036">
    <property type="protein sequence ID" value="ORY40224.1"/>
    <property type="molecule type" value="Genomic_DNA"/>
</dbReference>
<keyword evidence="9" id="KW-1185">Reference proteome</keyword>
<keyword evidence="4 6" id="KW-0472">Membrane</keyword>
<evidence type="ECO:0000256" key="3">
    <source>
        <dbReference type="ARBA" id="ARBA00022989"/>
    </source>
</evidence>
<dbReference type="InterPro" id="IPR009644">
    <property type="entry name" value="FKTN/MNN4/W02B3.4-1"/>
</dbReference>
<feature type="region of interest" description="Disordered" evidence="5">
    <location>
        <begin position="1"/>
        <end position="21"/>
    </location>
</feature>
<accession>A0A1Y2BZY6</accession>
<gene>
    <name evidence="8" type="ORF">BCR33DRAFT_768199</name>
</gene>
<evidence type="ECO:0000256" key="5">
    <source>
        <dbReference type="SAM" id="MobiDB-lite"/>
    </source>
</evidence>
<evidence type="ECO:0000259" key="7">
    <source>
        <dbReference type="Pfam" id="PF04991"/>
    </source>
</evidence>
<keyword evidence="2 6" id="KW-0812">Transmembrane</keyword>
<feature type="transmembrane region" description="Helical" evidence="6">
    <location>
        <begin position="435"/>
        <end position="456"/>
    </location>
</feature>
<evidence type="ECO:0000313" key="8">
    <source>
        <dbReference type="EMBL" id="ORY40224.1"/>
    </source>
</evidence>
<evidence type="ECO:0000256" key="2">
    <source>
        <dbReference type="ARBA" id="ARBA00022692"/>
    </source>
</evidence>
<keyword evidence="3 6" id="KW-1133">Transmembrane helix</keyword>
<evidence type="ECO:0000313" key="9">
    <source>
        <dbReference type="Proteomes" id="UP000193642"/>
    </source>
</evidence>
<sequence>MLSSKKALTPGPPSLGKKQSSSQLRVTRRWLRLVTLATICSLCYGIMSLCQQLIAPPIPPNPELAKSFDGSLHPSSPLPPVIDLRPPKPATTSPIYLSFNATQVEPLHRFSIPATFDLEEAKKFKQQYYELTPPNNNQQKIRLDYPREQARFSKLDTGNYIMIPNSHFALTQPLPPFGASSTPNNTHELFEIAKADKKYFWECAKDKKLDHRFVDQKYCKVVNGSMPVLNHNLTAVHESLVDMLRAWSTFARERELVWWISHGELIGFFWSGKMLPWDTDLDIQMPISQLIQLVHWNGTLIGNRFLIDVNPAFLSRRPSRENVIDARIIDSMTGTIIDITALTEVEGKDGVVSCKSPHHYHIAELIPLVETVLEGIVVWRPRAVISILKEEYGAKSMVHSRFLKYGVGAFRFDFRHHKWVSLRAERKEAYGSERIVLGILLLTMISFSAFVVYMIVSS</sequence>
<evidence type="ECO:0000256" key="1">
    <source>
        <dbReference type="ARBA" id="ARBA00004167"/>
    </source>
</evidence>
<dbReference type="OrthoDB" id="2120817at2759"/>
<dbReference type="Pfam" id="PF04991">
    <property type="entry name" value="LicD"/>
    <property type="match status" value="1"/>
</dbReference>
<dbReference type="PANTHER" id="PTHR15407">
    <property type="entry name" value="FUKUTIN-RELATED"/>
    <property type="match status" value="1"/>
</dbReference>
<comment type="caution">
    <text evidence="8">The sequence shown here is derived from an EMBL/GenBank/DDBJ whole genome shotgun (WGS) entry which is preliminary data.</text>
</comment>
<organism evidence="8 9">
    <name type="scientific">Rhizoclosmatium globosum</name>
    <dbReference type="NCBI Taxonomy" id="329046"/>
    <lineage>
        <taxon>Eukaryota</taxon>
        <taxon>Fungi</taxon>
        <taxon>Fungi incertae sedis</taxon>
        <taxon>Chytridiomycota</taxon>
        <taxon>Chytridiomycota incertae sedis</taxon>
        <taxon>Chytridiomycetes</taxon>
        <taxon>Chytridiales</taxon>
        <taxon>Chytriomycetaceae</taxon>
        <taxon>Rhizoclosmatium</taxon>
    </lineage>
</organism>
<dbReference type="GO" id="GO:0016020">
    <property type="term" value="C:membrane"/>
    <property type="evidence" value="ECO:0007669"/>
    <property type="project" value="UniProtKB-SubCell"/>
</dbReference>
<dbReference type="InterPro" id="IPR007074">
    <property type="entry name" value="LicD/FKTN/FKRP_NTP_transf"/>
</dbReference>
<evidence type="ECO:0000256" key="6">
    <source>
        <dbReference type="SAM" id="Phobius"/>
    </source>
</evidence>
<protein>
    <recommendedName>
        <fullName evidence="7">LicD/FKTN/FKRP nucleotidyltransferase domain-containing protein</fullName>
    </recommendedName>
</protein>
<name>A0A1Y2BZY6_9FUNG</name>
<evidence type="ECO:0000256" key="4">
    <source>
        <dbReference type="ARBA" id="ARBA00023136"/>
    </source>
</evidence>
<dbReference type="Proteomes" id="UP000193642">
    <property type="component" value="Unassembled WGS sequence"/>
</dbReference>
<feature type="domain" description="LicD/FKTN/FKRP nucleotidyltransferase" evidence="7">
    <location>
        <begin position="252"/>
        <end position="346"/>
    </location>
</feature>